<dbReference type="Proteomes" id="UP000095283">
    <property type="component" value="Unplaced"/>
</dbReference>
<dbReference type="SUPFAM" id="SSF57667">
    <property type="entry name" value="beta-beta-alpha zinc fingers"/>
    <property type="match status" value="1"/>
</dbReference>
<dbReference type="PROSITE" id="PS50157">
    <property type="entry name" value="ZINC_FINGER_C2H2_2"/>
    <property type="match status" value="1"/>
</dbReference>
<sequence length="278" mass="31561">MSYDNTNLHHKVLIQFPSDPDIIGASSSSVPVSKIQSFPSDVSSSSSNSNVSVSNYENTMDNEQPGTEFITLTSVSMNDSSCSFRTELDRDDLSAFDCIFEGMDYGPQVEKPKFAGYFDVYQFIYEYVLLQLEEELAKEENEVDNKTRAQEKLLKELEDAVEEAKMKKQLAAERRKENQRMRLLRSSLAIANKVSGFILFFVSMPKLPFGCQACGKSFASHSSLSTHRKRIHENKREHECDICGKGMLFLWVISLLYSNLSKMCCDCHQDSNDRDSVK</sequence>
<feature type="domain" description="C2H2-type" evidence="9">
    <location>
        <begin position="209"/>
        <end position="237"/>
    </location>
</feature>
<organism evidence="10 11">
    <name type="scientific">Heterorhabditis bacteriophora</name>
    <name type="common">Entomopathogenic nematode worm</name>
    <dbReference type="NCBI Taxonomy" id="37862"/>
    <lineage>
        <taxon>Eukaryota</taxon>
        <taxon>Metazoa</taxon>
        <taxon>Ecdysozoa</taxon>
        <taxon>Nematoda</taxon>
        <taxon>Chromadorea</taxon>
        <taxon>Rhabditida</taxon>
        <taxon>Rhabditina</taxon>
        <taxon>Rhabditomorpha</taxon>
        <taxon>Strongyloidea</taxon>
        <taxon>Heterorhabditidae</taxon>
        <taxon>Heterorhabditis</taxon>
    </lineage>
</organism>
<dbReference type="Gene3D" id="3.30.160.60">
    <property type="entry name" value="Classic Zinc Finger"/>
    <property type="match status" value="1"/>
</dbReference>
<keyword evidence="8" id="KW-0175">Coiled coil</keyword>
<evidence type="ECO:0000256" key="1">
    <source>
        <dbReference type="ARBA" id="ARBA00004123"/>
    </source>
</evidence>
<evidence type="ECO:0000256" key="2">
    <source>
        <dbReference type="ARBA" id="ARBA00022723"/>
    </source>
</evidence>
<keyword evidence="2" id="KW-0479">Metal-binding</keyword>
<dbReference type="InterPro" id="IPR013087">
    <property type="entry name" value="Znf_C2H2_type"/>
</dbReference>
<keyword evidence="10" id="KW-1185">Reference proteome</keyword>
<evidence type="ECO:0000256" key="3">
    <source>
        <dbReference type="ARBA" id="ARBA00022737"/>
    </source>
</evidence>
<name>A0A1I7WVR1_HETBA</name>
<dbReference type="AlphaFoldDB" id="A0A1I7WVR1"/>
<protein>
    <submittedName>
        <fullName evidence="11">C2H2-type domain-containing protein</fullName>
    </submittedName>
</protein>
<reference evidence="11" key="1">
    <citation type="submission" date="2016-11" db="UniProtKB">
        <authorList>
            <consortium name="WormBaseParasite"/>
        </authorList>
    </citation>
    <scope>IDENTIFICATION</scope>
</reference>
<evidence type="ECO:0000256" key="6">
    <source>
        <dbReference type="ARBA" id="ARBA00023242"/>
    </source>
</evidence>
<accession>A0A1I7WVR1</accession>
<evidence type="ECO:0000256" key="5">
    <source>
        <dbReference type="ARBA" id="ARBA00022833"/>
    </source>
</evidence>
<evidence type="ECO:0000313" key="11">
    <source>
        <dbReference type="WBParaSite" id="Hba_09256"/>
    </source>
</evidence>
<keyword evidence="6" id="KW-0539">Nucleus</keyword>
<evidence type="ECO:0000256" key="7">
    <source>
        <dbReference type="PROSITE-ProRule" id="PRU00042"/>
    </source>
</evidence>
<evidence type="ECO:0000313" key="10">
    <source>
        <dbReference type="Proteomes" id="UP000095283"/>
    </source>
</evidence>
<dbReference type="InterPro" id="IPR050331">
    <property type="entry name" value="Zinc_finger"/>
</dbReference>
<evidence type="ECO:0000259" key="9">
    <source>
        <dbReference type="PROSITE" id="PS50157"/>
    </source>
</evidence>
<evidence type="ECO:0000256" key="8">
    <source>
        <dbReference type="SAM" id="Coils"/>
    </source>
</evidence>
<dbReference type="WBParaSite" id="Hba_09256">
    <property type="protein sequence ID" value="Hba_09256"/>
    <property type="gene ID" value="Hba_09256"/>
</dbReference>
<dbReference type="GO" id="GO:0010468">
    <property type="term" value="P:regulation of gene expression"/>
    <property type="evidence" value="ECO:0007669"/>
    <property type="project" value="TreeGrafter"/>
</dbReference>
<feature type="coiled-coil region" evidence="8">
    <location>
        <begin position="129"/>
        <end position="174"/>
    </location>
</feature>
<dbReference type="GO" id="GO:0008270">
    <property type="term" value="F:zinc ion binding"/>
    <property type="evidence" value="ECO:0007669"/>
    <property type="project" value="UniProtKB-KW"/>
</dbReference>
<dbReference type="PANTHER" id="PTHR16515:SF49">
    <property type="entry name" value="GASTRULA ZINC FINGER PROTEIN XLCGF49.1-LIKE-RELATED"/>
    <property type="match status" value="1"/>
</dbReference>
<keyword evidence="3" id="KW-0677">Repeat</keyword>
<evidence type="ECO:0000256" key="4">
    <source>
        <dbReference type="ARBA" id="ARBA00022771"/>
    </source>
</evidence>
<keyword evidence="5" id="KW-0862">Zinc</keyword>
<dbReference type="PROSITE" id="PS00028">
    <property type="entry name" value="ZINC_FINGER_C2H2_1"/>
    <property type="match status" value="1"/>
</dbReference>
<dbReference type="InterPro" id="IPR036236">
    <property type="entry name" value="Znf_C2H2_sf"/>
</dbReference>
<comment type="subcellular location">
    <subcellularLocation>
        <location evidence="1">Nucleus</location>
    </subcellularLocation>
</comment>
<proteinExistence type="predicted"/>
<dbReference type="GO" id="GO:0005634">
    <property type="term" value="C:nucleus"/>
    <property type="evidence" value="ECO:0007669"/>
    <property type="project" value="UniProtKB-SubCell"/>
</dbReference>
<dbReference type="PANTHER" id="PTHR16515">
    <property type="entry name" value="PR DOMAIN ZINC FINGER PROTEIN"/>
    <property type="match status" value="1"/>
</dbReference>
<keyword evidence="4 7" id="KW-0863">Zinc-finger</keyword>